<name>A0A4S8KMY6_DENBC</name>
<keyword evidence="2" id="KW-1185">Reference proteome</keyword>
<protein>
    <submittedName>
        <fullName evidence="1">Uncharacterized protein</fullName>
    </submittedName>
</protein>
<proteinExistence type="predicted"/>
<evidence type="ECO:0000313" key="1">
    <source>
        <dbReference type="EMBL" id="THU76957.1"/>
    </source>
</evidence>
<dbReference type="Proteomes" id="UP000297245">
    <property type="component" value="Unassembled WGS sequence"/>
</dbReference>
<dbReference type="EMBL" id="ML180624">
    <property type="protein sequence ID" value="THU76957.1"/>
    <property type="molecule type" value="Genomic_DNA"/>
</dbReference>
<organism evidence="1 2">
    <name type="scientific">Dendrothele bispora (strain CBS 962.96)</name>
    <dbReference type="NCBI Taxonomy" id="1314807"/>
    <lineage>
        <taxon>Eukaryota</taxon>
        <taxon>Fungi</taxon>
        <taxon>Dikarya</taxon>
        <taxon>Basidiomycota</taxon>
        <taxon>Agaricomycotina</taxon>
        <taxon>Agaricomycetes</taxon>
        <taxon>Agaricomycetidae</taxon>
        <taxon>Agaricales</taxon>
        <taxon>Agaricales incertae sedis</taxon>
        <taxon>Dendrothele</taxon>
    </lineage>
</organism>
<evidence type="ECO:0000313" key="2">
    <source>
        <dbReference type="Proteomes" id="UP000297245"/>
    </source>
</evidence>
<gene>
    <name evidence="1" type="ORF">K435DRAFT_878487</name>
</gene>
<reference evidence="1 2" key="1">
    <citation type="journal article" date="2019" name="Nat. Ecol. Evol.">
        <title>Megaphylogeny resolves global patterns of mushroom evolution.</title>
        <authorList>
            <person name="Varga T."/>
            <person name="Krizsan K."/>
            <person name="Foldi C."/>
            <person name="Dima B."/>
            <person name="Sanchez-Garcia M."/>
            <person name="Sanchez-Ramirez S."/>
            <person name="Szollosi G.J."/>
            <person name="Szarkandi J.G."/>
            <person name="Papp V."/>
            <person name="Albert L."/>
            <person name="Andreopoulos W."/>
            <person name="Angelini C."/>
            <person name="Antonin V."/>
            <person name="Barry K.W."/>
            <person name="Bougher N.L."/>
            <person name="Buchanan P."/>
            <person name="Buyck B."/>
            <person name="Bense V."/>
            <person name="Catcheside P."/>
            <person name="Chovatia M."/>
            <person name="Cooper J."/>
            <person name="Damon W."/>
            <person name="Desjardin D."/>
            <person name="Finy P."/>
            <person name="Geml J."/>
            <person name="Haridas S."/>
            <person name="Hughes K."/>
            <person name="Justo A."/>
            <person name="Karasinski D."/>
            <person name="Kautmanova I."/>
            <person name="Kiss B."/>
            <person name="Kocsube S."/>
            <person name="Kotiranta H."/>
            <person name="LaButti K.M."/>
            <person name="Lechner B.E."/>
            <person name="Liimatainen K."/>
            <person name="Lipzen A."/>
            <person name="Lukacs Z."/>
            <person name="Mihaltcheva S."/>
            <person name="Morgado L.N."/>
            <person name="Niskanen T."/>
            <person name="Noordeloos M.E."/>
            <person name="Ohm R.A."/>
            <person name="Ortiz-Santana B."/>
            <person name="Ovrebo C."/>
            <person name="Racz N."/>
            <person name="Riley R."/>
            <person name="Savchenko A."/>
            <person name="Shiryaev A."/>
            <person name="Soop K."/>
            <person name="Spirin V."/>
            <person name="Szebenyi C."/>
            <person name="Tomsovsky M."/>
            <person name="Tulloss R.E."/>
            <person name="Uehling J."/>
            <person name="Grigoriev I.V."/>
            <person name="Vagvolgyi C."/>
            <person name="Papp T."/>
            <person name="Martin F.M."/>
            <person name="Miettinen O."/>
            <person name="Hibbett D.S."/>
            <person name="Nagy L.G."/>
        </authorList>
    </citation>
    <scope>NUCLEOTIDE SEQUENCE [LARGE SCALE GENOMIC DNA]</scope>
    <source>
        <strain evidence="1 2">CBS 962.96</strain>
    </source>
</reference>
<accession>A0A4S8KMY6</accession>
<sequence length="140" mass="15216">MNASDDVGQGVLTPVINGLAQNSVSSTEQILISSHRFPQCRLRFVVVSTPGSNFKCQEANKRISSSSSRERTRIVNQLLIGYSMRWDMSLLDPGSDPDVTIICVLVVFENLRTKVQPAVVLAPVFSADLSAPTPSSSYSD</sequence>
<dbReference type="AlphaFoldDB" id="A0A4S8KMY6"/>